<dbReference type="Proteomes" id="UP000001508">
    <property type="component" value="Chromosome"/>
</dbReference>
<evidence type="ECO:0008006" key="5">
    <source>
        <dbReference type="Google" id="ProtNLM"/>
    </source>
</evidence>
<dbReference type="InterPro" id="IPR041682">
    <property type="entry name" value="AAA_14"/>
</dbReference>
<dbReference type="eggNOG" id="COG1373">
    <property type="taxonomic scope" value="Bacteria"/>
</dbReference>
<dbReference type="InParanoid" id="D6Z4L7"/>
<feature type="domain" description="DUF4143" evidence="2">
    <location>
        <begin position="203"/>
        <end position="362"/>
    </location>
</feature>
<protein>
    <recommendedName>
        <fullName evidence="5">ATP-binding protein</fullName>
    </recommendedName>
</protein>
<accession>D6Z4L7</accession>
<dbReference type="Pfam" id="PF13635">
    <property type="entry name" value="DUF4143"/>
    <property type="match status" value="1"/>
</dbReference>
<dbReference type="RefSeq" id="WP_013164015.1">
    <property type="nucleotide sequence ID" value="NC_014216.1"/>
</dbReference>
<dbReference type="Pfam" id="PF13173">
    <property type="entry name" value="AAA_14"/>
    <property type="match status" value="1"/>
</dbReference>
<evidence type="ECO:0000259" key="2">
    <source>
        <dbReference type="Pfam" id="PF13635"/>
    </source>
</evidence>
<proteinExistence type="predicted"/>
<feature type="domain" description="AAA" evidence="1">
    <location>
        <begin position="26"/>
        <end position="138"/>
    </location>
</feature>
<gene>
    <name evidence="3" type="ordered locus">DaAHT2_1801</name>
</gene>
<dbReference type="InterPro" id="IPR027417">
    <property type="entry name" value="P-loop_NTPase"/>
</dbReference>
<organism evidence="3 4">
    <name type="scientific">Desulfurivibrio alkaliphilus (strain DSM 19089 / UNIQEM U267 / AHT2)</name>
    <dbReference type="NCBI Taxonomy" id="589865"/>
    <lineage>
        <taxon>Bacteria</taxon>
        <taxon>Pseudomonadati</taxon>
        <taxon>Thermodesulfobacteriota</taxon>
        <taxon>Desulfobulbia</taxon>
        <taxon>Desulfobulbales</taxon>
        <taxon>Desulfobulbaceae</taxon>
        <taxon>Desulfurivibrio</taxon>
    </lineage>
</organism>
<dbReference type="STRING" id="589865.DaAHT2_1801"/>
<name>D6Z4L7_DESAT</name>
<dbReference type="SUPFAM" id="SSF52540">
    <property type="entry name" value="P-loop containing nucleoside triphosphate hydrolases"/>
    <property type="match status" value="1"/>
</dbReference>
<reference evidence="4" key="1">
    <citation type="submission" date="2010-02" db="EMBL/GenBank/DDBJ databases">
        <title>Complete sequence of Desulfurivibrio alkaliphilus AHT2.</title>
        <authorList>
            <consortium name="US DOE Joint Genome Institute"/>
            <person name="Pitluck S."/>
            <person name="Chertkov O."/>
            <person name="Detter J.C."/>
            <person name="Han C."/>
            <person name="Tapia R."/>
            <person name="Larimer F."/>
            <person name="Land M."/>
            <person name="Hauser L."/>
            <person name="Kyrpides N."/>
            <person name="Mikhailova N."/>
            <person name="Sorokin D.Y."/>
            <person name="Muyzer G."/>
            <person name="Woyke T."/>
        </authorList>
    </citation>
    <scope>NUCLEOTIDE SEQUENCE [LARGE SCALE GENOMIC DNA]</scope>
    <source>
        <strain evidence="4">DSM 19089 / UNIQEM U267 / AHT2</strain>
    </source>
</reference>
<dbReference type="KEGG" id="dak:DaAHT2_1801"/>
<dbReference type="PANTHER" id="PTHR43566">
    <property type="entry name" value="CONSERVED PROTEIN"/>
    <property type="match status" value="1"/>
</dbReference>
<evidence type="ECO:0000313" key="4">
    <source>
        <dbReference type="Proteomes" id="UP000001508"/>
    </source>
</evidence>
<dbReference type="HOGENOM" id="CLU_041527_4_1_7"/>
<dbReference type="InterPro" id="IPR025420">
    <property type="entry name" value="DUF4143"/>
</dbReference>
<evidence type="ECO:0000313" key="3">
    <source>
        <dbReference type="EMBL" id="ADH86492.1"/>
    </source>
</evidence>
<evidence type="ECO:0000259" key="1">
    <source>
        <dbReference type="Pfam" id="PF13173"/>
    </source>
</evidence>
<dbReference type="EMBL" id="CP001940">
    <property type="protein sequence ID" value="ADH86492.1"/>
    <property type="molecule type" value="Genomic_DNA"/>
</dbReference>
<dbReference type="PANTHER" id="PTHR43566:SF2">
    <property type="entry name" value="DUF4143 DOMAIN-CONTAINING PROTEIN"/>
    <property type="match status" value="1"/>
</dbReference>
<keyword evidence="4" id="KW-1185">Reference proteome</keyword>
<sequence length="418" mass="45655">MANIIEMRYYSRIIDRELRQRLSSTGAVVIEGPKACGKTATARNLAASEVLLDVDDNARRAVAIDPRLVLAGDTPRLIDEWQIEPAIWNHIRRTVDERGAPGQFILTGSAAPTDDITRHTGAGRLTRLRLRPMTMFELERSAATVSLAELMNGARPTCPDPGSDIPELAELIAVGGWPGHLRLTTKQALQANRDYLEEIRRVDIGRVDGVRRDPDKVGRLLRSLARNTGTYASATGLAEDIGGVTVQTVLEYLASLERLMIVEDQPAWSPHLRSRSRLRSAAKRHFVDPSLAVAALRATPEGLLKDINLLGFLFESMVVRDLRVYAQAVDAEVSQYRDNTGLEVDAVIQSADGRWGALEIKLGAGMADQAAASLLKFANRVDIDKCGPPSLLAVITATGYGYLRDDGIMVIPIAALRP</sequence>
<dbReference type="AlphaFoldDB" id="D6Z4L7"/>